<sequence>MKKALALLLVFAVFLIPYMWGVAPAGADISTGSQVKIAAGGARSLAIKSDGTVWAWGGTPVPVQNLTGVVAVEAGSFYSLALKSDGTVWAWGDNYYGQLGDGTTTNRYTPVQVQNLTGVVAIAAGGGHSLALKSDGTVWAWGYNGYGQLGDGTITNRTTPVQVKNLTGVVAVAAGGGHSLALKSDGTVWAWGYNGYGQLGDGTTMNRYTPVQVQNLTGVVAIAAGSSHSLALKSDGTVWAWGNNGYGQLGDGTTTNRTTPVRVQGLTDVVAIAAGNEHSLALKSDGTVWTWGWNYSGQLGDGTTTNRYTPVQVQNLTGVVAIAAGGGHSLALKSDGTVWAWGNNDWGELGDGTRTDRHTPVQVSGLNLGQQTTPDTLLVSPASLSIIAGQTQQLSVVMRYSDGSTQDVTNQADYSIDNSTVATVSAAGLVTAVAPGTATITVTCQDKTATVPVTVTNPVVVESISVDPAALSMVAGQAQQLTVTAHKSDGTTENVTNSAIYQSSNGSVAAVTGSGEVTAVSPGTATITVNYQGKTASVSVEVVELSSVLPQGDIIVLKVPQLLQPVTYNCATGFTVTENGVNVPVEKVEVKDGSDGWPYSEVWLYLERPVTMGSDVVVQYNADPNCPITPASGGTVTIPASTAAVNYSAAPFTIERSTVYVPSSGDVIYVDLPTRVNAVDYQGSAGFTIHTGSVTVPVTRVVAEGTQLRIYPAYNIPSGEPVSITYTPVSGYEITTVGGAPLVVTTNPVVVTNQSTAPLVYYDPVVSSDGTTVTVTVPADLGSVTYEGNAGFRVYANGQEIPVVKVELDGNKIILYLGVPLVAGQPVDVSYSPVGGQPISTPNNTLPEQSAAGDNRSEVTLVGLEVEPAAVNVEEGTSQQLHVTARYSSGVAVDVTGLAAYESDNTSVARVSGDGLVTGVGAGTANITVTYGEQSVVVPVTVVNPAPVLESISVVPARVDLAVGATWQLAVTAHYSDGSTRDVTSQAGYSSGDVSVAMVNSSGLVTGKAQGSTTITVSYEGKTATVPVTVAAPAVESITVVPNPVSIVAGRSQQLVVTVRYSDGTVQDVTGSAVYQSGGTSVARVEAGGVVTGVSQGSTTITVGYGGKTATVPVTVTAPVVESLTVQPGTVTLAVGDSRQLAVTARFSDGTTRDVTDGSSYQVGNSTIAVVSGSGLVTGLAPGNTSITVGYAGQTVTVPVTVNAPPADLTGVSVQPNPLVLYKGSSQRLKVTEQYSDGSSVDVTSYAGFQSSDPSVAKVDSFGLVTGVKEGTTAILVTYKGEVYLVSVTVEPVEVTRPGRPGDGGSSPPVTRPSRPGDGSSPPPVSNPSRPGDGSNPPPVSGPDRPGGANPPVVSNPGGRGSSGSPGVAPPALPRGTGDGAVVVPSDRPQPGGVPVTGRTR</sequence>
<feature type="region of interest" description="Disordered" evidence="2">
    <location>
        <begin position="1295"/>
        <end position="1401"/>
    </location>
</feature>
<dbReference type="InterPro" id="IPR000408">
    <property type="entry name" value="Reg_chr_condens"/>
</dbReference>
<dbReference type="PANTHER" id="PTHR22870">
    <property type="entry name" value="REGULATOR OF CHROMOSOME CONDENSATION"/>
    <property type="match status" value="1"/>
</dbReference>
<dbReference type="SUPFAM" id="SSF50985">
    <property type="entry name" value="RCC1/BLIP-II"/>
    <property type="match status" value="1"/>
</dbReference>
<dbReference type="PROSITE" id="PS50012">
    <property type="entry name" value="RCC1_3"/>
    <property type="match status" value="6"/>
</dbReference>
<dbReference type="SUPFAM" id="SSF49373">
    <property type="entry name" value="Invasin/intimin cell-adhesion fragments"/>
    <property type="match status" value="7"/>
</dbReference>
<keyword evidence="1" id="KW-0677">Repeat</keyword>
<evidence type="ECO:0000313" key="4">
    <source>
        <dbReference type="EMBL" id="AEG14452.1"/>
    </source>
</evidence>
<feature type="compositionally biased region" description="Low complexity" evidence="2">
    <location>
        <begin position="1306"/>
        <end position="1320"/>
    </location>
</feature>
<dbReference type="InterPro" id="IPR058923">
    <property type="entry name" value="RCC1-like_dom"/>
</dbReference>
<dbReference type="KEGG" id="dku:Desku_0852"/>
<evidence type="ECO:0000259" key="3">
    <source>
        <dbReference type="SMART" id="SM00635"/>
    </source>
</evidence>
<dbReference type="InterPro" id="IPR051210">
    <property type="entry name" value="Ub_ligase/GEF_domain"/>
</dbReference>
<feature type="domain" description="BIG2" evidence="3">
    <location>
        <begin position="860"/>
        <end position="941"/>
    </location>
</feature>
<name>A0AAU8PFB7_DESK7</name>
<protein>
    <submittedName>
        <fullName evidence="4">Ig domain protein group 2 domain protein</fullName>
    </submittedName>
</protein>
<organism evidence="4 5">
    <name type="scientific">Desulfofundulus kuznetsovii (strain DSM 6115 / VKM B-1805 / 17)</name>
    <name type="common">Desulfotomaculum kuznetsovii</name>
    <dbReference type="NCBI Taxonomy" id="760568"/>
    <lineage>
        <taxon>Bacteria</taxon>
        <taxon>Bacillati</taxon>
        <taxon>Bacillota</taxon>
        <taxon>Clostridia</taxon>
        <taxon>Eubacteriales</taxon>
        <taxon>Peptococcaceae</taxon>
        <taxon>Desulfofundulus</taxon>
    </lineage>
</organism>
<feature type="domain" description="BIG2" evidence="3">
    <location>
        <begin position="373"/>
        <end position="454"/>
    </location>
</feature>
<feature type="domain" description="BIG2" evidence="3">
    <location>
        <begin position="948"/>
        <end position="1029"/>
    </location>
</feature>
<gene>
    <name evidence="4" type="ordered locus">Desku_0852</name>
</gene>
<evidence type="ECO:0000256" key="1">
    <source>
        <dbReference type="ARBA" id="ARBA00022737"/>
    </source>
</evidence>
<dbReference type="Pfam" id="PF25390">
    <property type="entry name" value="WD40_RLD"/>
    <property type="match status" value="1"/>
</dbReference>
<dbReference type="InterPro" id="IPR028059">
    <property type="entry name" value="SWM_rpt"/>
</dbReference>
<dbReference type="Gene3D" id="2.130.10.30">
    <property type="entry name" value="Regulator of chromosome condensation 1/beta-lactamase-inhibitor protein II"/>
    <property type="match status" value="2"/>
</dbReference>
<feature type="domain" description="BIG2" evidence="3">
    <location>
        <begin position="1034"/>
        <end position="1115"/>
    </location>
</feature>
<feature type="domain" description="BIG2" evidence="3">
    <location>
        <begin position="460"/>
        <end position="541"/>
    </location>
</feature>
<feature type="domain" description="BIG2" evidence="3">
    <location>
        <begin position="1208"/>
        <end position="1289"/>
    </location>
</feature>
<accession>A0AAU8PFB7</accession>
<dbReference type="PROSITE" id="PS00626">
    <property type="entry name" value="RCC1_2"/>
    <property type="match status" value="5"/>
</dbReference>
<dbReference type="PRINTS" id="PR00633">
    <property type="entry name" value="RCCNDNSATION"/>
</dbReference>
<dbReference type="EMBL" id="CP002770">
    <property type="protein sequence ID" value="AEG14452.1"/>
    <property type="molecule type" value="Genomic_DNA"/>
</dbReference>
<proteinExistence type="predicted"/>
<dbReference type="InterPro" id="IPR003343">
    <property type="entry name" value="Big_2"/>
</dbReference>
<dbReference type="Pfam" id="PF13753">
    <property type="entry name" value="SWM_repeat"/>
    <property type="match status" value="2"/>
</dbReference>
<keyword evidence="5" id="KW-1185">Reference proteome</keyword>
<dbReference type="InterPro" id="IPR009091">
    <property type="entry name" value="RCC1/BLIP-II"/>
</dbReference>
<feature type="domain" description="BIG2" evidence="3">
    <location>
        <begin position="1120"/>
        <end position="1201"/>
    </location>
</feature>
<dbReference type="Pfam" id="PF02368">
    <property type="entry name" value="Big_2"/>
    <property type="match status" value="7"/>
</dbReference>
<evidence type="ECO:0000256" key="2">
    <source>
        <dbReference type="SAM" id="MobiDB-lite"/>
    </source>
</evidence>
<dbReference type="SMART" id="SM00635">
    <property type="entry name" value="BID_2"/>
    <property type="match status" value="7"/>
</dbReference>
<dbReference type="Proteomes" id="UP000009229">
    <property type="component" value="Chromosome"/>
</dbReference>
<dbReference type="Gene3D" id="2.60.40.1080">
    <property type="match status" value="6"/>
</dbReference>
<dbReference type="PANTHER" id="PTHR22870:SF408">
    <property type="entry name" value="OS09G0560450 PROTEIN"/>
    <property type="match status" value="1"/>
</dbReference>
<dbReference type="InterPro" id="IPR008964">
    <property type="entry name" value="Invasin/intimin_cell_adhesion"/>
</dbReference>
<dbReference type="Pfam" id="PF13540">
    <property type="entry name" value="RCC1_2"/>
    <property type="match status" value="1"/>
</dbReference>
<evidence type="ECO:0000313" key="5">
    <source>
        <dbReference type="Proteomes" id="UP000009229"/>
    </source>
</evidence>
<reference evidence="5" key="1">
    <citation type="submission" date="2011-05" db="EMBL/GenBank/DDBJ databases">
        <title>Complete sequence of Desulfotomaculum kuznetsovii DSM 6115.</title>
        <authorList>
            <person name="Lucas S."/>
            <person name="Han J."/>
            <person name="Lapidus A."/>
            <person name="Cheng J.-F."/>
            <person name="Goodwin L."/>
            <person name="Pitluck S."/>
            <person name="Peters L."/>
            <person name="Mikhailova N."/>
            <person name="Lu M."/>
            <person name="Saunders E."/>
            <person name="Han C."/>
            <person name="Tapia R."/>
            <person name="Land M."/>
            <person name="Hauser L."/>
            <person name="Kyrpides N."/>
            <person name="Ivanova N."/>
            <person name="Pagani I."/>
            <person name="Nazina T."/>
            <person name="Ivanova A."/>
            <person name="Parshina S."/>
            <person name="Kuever J."/>
            <person name="Muyzer G."/>
            <person name="Plugge C."/>
            <person name="Stams A."/>
            <person name="Woyke T."/>
        </authorList>
    </citation>
    <scope>NUCLEOTIDE SEQUENCE [LARGE SCALE GENOMIC DNA]</scope>
    <source>
        <strain evidence="5">DSM 6115 / VKM B-1805 / 17</strain>
    </source>
</reference>